<keyword evidence="4" id="KW-1185">Reference proteome</keyword>
<dbReference type="RefSeq" id="WP_200320012.1">
    <property type="nucleotide sequence ID" value="NZ_JAENJH010000004.1"/>
</dbReference>
<dbReference type="InterPro" id="IPR052698">
    <property type="entry name" value="MoCofactor_Util/Proc"/>
</dbReference>
<evidence type="ECO:0000259" key="2">
    <source>
        <dbReference type="Pfam" id="PF13478"/>
    </source>
</evidence>
<sequence length="374" mass="40008">MHDVLDELHRRWSEGETVGVGTVVATFSSAPRAPGAAMLVAADGSAVGSVSGGCVEGAVYELAQQVVENSTPVLQRYGVSDDDAFAVGLTCGGIIDIFVERVDRESMPELGELVTSVREGRPVAVVTVIEHADPALLGRRMLVWPDRASGGFGSERIDDAVLDDARGLLAGGRSATLHYGPDGQRRGEGMAVFVNTFEPRPRMLVFGAIDFAAAMARMGTFLGYEVTVCDARPVFATKTRFPEAHEVVVDWPHRYLAAEAEAGRIDGRTVVTVLTHDPKFDVPLLEVALSLDVGYIGAMGSRRTHDDRIARLREAGVGDVELKRLASPIGLDLGARTPEETAVSIGAEIIAQRWGGGGRRLSDLDGRIHGEQER</sequence>
<dbReference type="EMBL" id="JAENJH010000004">
    <property type="protein sequence ID" value="MBK1786504.1"/>
    <property type="molecule type" value="Genomic_DNA"/>
</dbReference>
<dbReference type="AlphaFoldDB" id="A0A934V6A1"/>
<comment type="caution">
    <text evidence="3">The sequence shown here is derived from an EMBL/GenBank/DDBJ whole genome shotgun (WGS) entry which is preliminary data.</text>
</comment>
<evidence type="ECO:0000313" key="3">
    <source>
        <dbReference type="EMBL" id="MBK1786504.1"/>
    </source>
</evidence>
<protein>
    <submittedName>
        <fullName evidence="3">XdhC family protein</fullName>
    </submittedName>
</protein>
<feature type="domain" description="XdhC Rossmann" evidence="2">
    <location>
        <begin position="203"/>
        <end position="349"/>
    </location>
</feature>
<dbReference type="PANTHER" id="PTHR30388:SF4">
    <property type="entry name" value="MOLYBDENUM COFACTOR INSERTION CHAPERONE PAOD"/>
    <property type="match status" value="1"/>
</dbReference>
<feature type="domain" description="XdhC- CoxI" evidence="1">
    <location>
        <begin position="117"/>
        <end position="180"/>
    </location>
</feature>
<organism evidence="3 4">
    <name type="scientific">Prauserella cavernicola</name>
    <dbReference type="NCBI Taxonomy" id="2800127"/>
    <lineage>
        <taxon>Bacteria</taxon>
        <taxon>Bacillati</taxon>
        <taxon>Actinomycetota</taxon>
        <taxon>Actinomycetes</taxon>
        <taxon>Pseudonocardiales</taxon>
        <taxon>Pseudonocardiaceae</taxon>
        <taxon>Prauserella</taxon>
    </lineage>
</organism>
<dbReference type="InterPro" id="IPR027051">
    <property type="entry name" value="XdhC_Rossmann_dom"/>
</dbReference>
<dbReference type="InterPro" id="IPR003777">
    <property type="entry name" value="XdhC_CoxI"/>
</dbReference>
<evidence type="ECO:0000313" key="4">
    <source>
        <dbReference type="Proteomes" id="UP000635245"/>
    </source>
</evidence>
<dbReference type="Pfam" id="PF02625">
    <property type="entry name" value="XdhC_CoxI"/>
    <property type="match status" value="2"/>
</dbReference>
<feature type="domain" description="XdhC- CoxI" evidence="1">
    <location>
        <begin position="12"/>
        <end position="78"/>
    </location>
</feature>
<evidence type="ECO:0000259" key="1">
    <source>
        <dbReference type="Pfam" id="PF02625"/>
    </source>
</evidence>
<gene>
    <name evidence="3" type="ORF">JHE00_19420</name>
</gene>
<reference evidence="3" key="1">
    <citation type="submission" date="2020-12" db="EMBL/GenBank/DDBJ databases">
        <title>Prauserella sp. ASG 168, a novel actinomycete isolated from cave rock.</title>
        <authorList>
            <person name="Suriyachadkun C."/>
        </authorList>
    </citation>
    <scope>NUCLEOTIDE SEQUENCE</scope>
    <source>
        <strain evidence="3">ASG 168</strain>
    </source>
</reference>
<dbReference type="Proteomes" id="UP000635245">
    <property type="component" value="Unassembled WGS sequence"/>
</dbReference>
<accession>A0A934V6A1</accession>
<dbReference type="Pfam" id="PF13478">
    <property type="entry name" value="XdhC_C"/>
    <property type="match status" value="1"/>
</dbReference>
<dbReference type="Gene3D" id="3.40.50.720">
    <property type="entry name" value="NAD(P)-binding Rossmann-like Domain"/>
    <property type="match status" value="1"/>
</dbReference>
<proteinExistence type="predicted"/>
<name>A0A934V6A1_9PSEU</name>
<dbReference type="PANTHER" id="PTHR30388">
    <property type="entry name" value="ALDEHYDE OXIDOREDUCTASE MOLYBDENUM COFACTOR ASSEMBLY PROTEIN"/>
    <property type="match status" value="1"/>
</dbReference>